<accession>A0A0F3QCH3</accession>
<organism evidence="1 2">
    <name type="scientific">Rickettsia bellii str. RML An4</name>
    <dbReference type="NCBI Taxonomy" id="1359193"/>
    <lineage>
        <taxon>Bacteria</taxon>
        <taxon>Pseudomonadati</taxon>
        <taxon>Pseudomonadota</taxon>
        <taxon>Alphaproteobacteria</taxon>
        <taxon>Rickettsiales</taxon>
        <taxon>Rickettsiaceae</taxon>
        <taxon>Rickettsieae</taxon>
        <taxon>Rickettsia</taxon>
        <taxon>belli group</taxon>
    </lineage>
</organism>
<gene>
    <name evidence="1" type="ORF">RBEAN4_0076</name>
</gene>
<comment type="caution">
    <text evidence="1">The sequence shown here is derived from an EMBL/GenBank/DDBJ whole genome shotgun (WGS) entry which is preliminary data.</text>
</comment>
<protein>
    <submittedName>
        <fullName evidence="1">Uncharacterized protein</fullName>
    </submittedName>
</protein>
<dbReference type="PATRIC" id="fig|1359193.3.peg.72"/>
<evidence type="ECO:0000313" key="1">
    <source>
        <dbReference type="EMBL" id="KJV89109.1"/>
    </source>
</evidence>
<dbReference type="Proteomes" id="UP000033661">
    <property type="component" value="Unassembled WGS sequence"/>
</dbReference>
<name>A0A0F3QCH3_RICBE</name>
<sequence>MLSSCLTRHPKNNKNTNFISIFNWIPQSSCRMTGENNPCGASLMRE</sequence>
<reference evidence="1 2" key="1">
    <citation type="submission" date="2015-02" db="EMBL/GenBank/DDBJ databases">
        <title>Genome Sequencing of Rickettsiales.</title>
        <authorList>
            <person name="Daugherty S.C."/>
            <person name="Su Q."/>
            <person name="Abolude K."/>
            <person name="Beier-Sexton M."/>
            <person name="Carlyon J.A."/>
            <person name="Carter R."/>
            <person name="Day N.P."/>
            <person name="Dumler S.J."/>
            <person name="Dyachenko V."/>
            <person name="Godinez A."/>
            <person name="Kurtti T.J."/>
            <person name="Lichay M."/>
            <person name="Mullins K.E."/>
            <person name="Ott S."/>
            <person name="Pappas-Brown V."/>
            <person name="Paris D.H."/>
            <person name="Patel P."/>
            <person name="Richards A.L."/>
            <person name="Sadzewicz L."/>
            <person name="Sears K."/>
            <person name="Seidman D."/>
            <person name="Sengamalay N."/>
            <person name="Stenos J."/>
            <person name="Tallon L.J."/>
            <person name="Vincent G."/>
            <person name="Fraser C.M."/>
            <person name="Munderloh U."/>
            <person name="Dunning-Hotopp J.C."/>
        </authorList>
    </citation>
    <scope>NUCLEOTIDE SEQUENCE [LARGE SCALE GENOMIC DNA]</scope>
    <source>
        <strain evidence="1 2">RML An4</strain>
    </source>
</reference>
<keyword evidence="2" id="KW-1185">Reference proteome</keyword>
<evidence type="ECO:0000313" key="2">
    <source>
        <dbReference type="Proteomes" id="UP000033661"/>
    </source>
</evidence>
<proteinExistence type="predicted"/>
<dbReference type="AlphaFoldDB" id="A0A0F3QCH3"/>
<dbReference type="EMBL" id="LAOI01000001">
    <property type="protein sequence ID" value="KJV89109.1"/>
    <property type="molecule type" value="Genomic_DNA"/>
</dbReference>